<dbReference type="InterPro" id="IPR010921">
    <property type="entry name" value="Trp_repressor/repl_initiator"/>
</dbReference>
<dbReference type="AlphaFoldDB" id="A0A840K9D1"/>
<dbReference type="SUPFAM" id="SSF48295">
    <property type="entry name" value="TrpR-like"/>
    <property type="match status" value="1"/>
</dbReference>
<protein>
    <submittedName>
        <fullName evidence="1">Uncharacterized protein</fullName>
    </submittedName>
</protein>
<dbReference type="GO" id="GO:0043565">
    <property type="term" value="F:sequence-specific DNA binding"/>
    <property type="evidence" value="ECO:0007669"/>
    <property type="project" value="InterPro"/>
</dbReference>
<dbReference type="RefSeq" id="WP_184185955.1">
    <property type="nucleotide sequence ID" value="NZ_JACHLE010000001.1"/>
</dbReference>
<evidence type="ECO:0000313" key="2">
    <source>
        <dbReference type="Proteomes" id="UP000592180"/>
    </source>
</evidence>
<organism evidence="1 2">
    <name type="scientific">Chryseobacterium defluvii</name>
    <dbReference type="NCBI Taxonomy" id="160396"/>
    <lineage>
        <taxon>Bacteria</taxon>
        <taxon>Pseudomonadati</taxon>
        <taxon>Bacteroidota</taxon>
        <taxon>Flavobacteriia</taxon>
        <taxon>Flavobacteriales</taxon>
        <taxon>Weeksellaceae</taxon>
        <taxon>Chryseobacterium group</taxon>
        <taxon>Chryseobacterium</taxon>
    </lineage>
</organism>
<comment type="caution">
    <text evidence="1">The sequence shown here is derived from an EMBL/GenBank/DDBJ whole genome shotgun (WGS) entry which is preliminary data.</text>
</comment>
<reference evidence="1 2" key="1">
    <citation type="submission" date="2020-08" db="EMBL/GenBank/DDBJ databases">
        <title>Functional genomics of gut bacteria from endangered species of beetles.</title>
        <authorList>
            <person name="Carlos-Shanley C."/>
        </authorList>
    </citation>
    <scope>NUCLEOTIDE SEQUENCE [LARGE SCALE GENOMIC DNA]</scope>
    <source>
        <strain evidence="1 2">S00151</strain>
    </source>
</reference>
<dbReference type="EMBL" id="JACHLE010000001">
    <property type="protein sequence ID" value="MBB4805939.1"/>
    <property type="molecule type" value="Genomic_DNA"/>
</dbReference>
<sequence>MKPDYRQIYTDILTEKYPEKIQDQYIKHKIEHINNVMDILTINALIFGKHNHEPENQKLRSYDKSSILIILDYQRKNQMNNSQIANHFRLSRNTIAKWKKIYV</sequence>
<keyword evidence="2" id="KW-1185">Reference proteome</keyword>
<dbReference type="Proteomes" id="UP000592180">
    <property type="component" value="Unassembled WGS sequence"/>
</dbReference>
<proteinExistence type="predicted"/>
<gene>
    <name evidence="1" type="ORF">HNP38_001211</name>
</gene>
<accession>A0A840K9D1</accession>
<evidence type="ECO:0000313" key="1">
    <source>
        <dbReference type="EMBL" id="MBB4805939.1"/>
    </source>
</evidence>
<name>A0A840K9D1_9FLAO</name>